<dbReference type="InterPro" id="IPR051395">
    <property type="entry name" value="Cytochrome_c_Peroxidase/MauG"/>
</dbReference>
<organism evidence="5 6">
    <name type="scientific">Desulfuromonas versatilis</name>
    <dbReference type="NCBI Taxonomy" id="2802975"/>
    <lineage>
        <taxon>Bacteria</taxon>
        <taxon>Pseudomonadati</taxon>
        <taxon>Thermodesulfobacteriota</taxon>
        <taxon>Desulfuromonadia</taxon>
        <taxon>Desulfuromonadales</taxon>
        <taxon>Desulfuromonadaceae</taxon>
        <taxon>Desulfuromonas</taxon>
    </lineage>
</organism>
<reference evidence="5 6" key="2">
    <citation type="journal article" date="2021" name="Int. J. Syst. Evol. Microbiol.">
        <title>Isolation and Polyphasic Characterization of Desulfuromonas versatilis sp. Nov., an Electrogenic Bacteria Capable of Versatile Metabolism Isolated from a Graphene Oxide-Reducing Enrichment Culture.</title>
        <authorList>
            <person name="Xie L."/>
            <person name="Yoshida N."/>
            <person name="Ishii S."/>
            <person name="Meng L."/>
        </authorList>
    </citation>
    <scope>NUCLEOTIDE SEQUENCE [LARGE SCALE GENOMIC DNA]</scope>
    <source>
        <strain evidence="5 6">NIT-T3</strain>
    </source>
</reference>
<evidence type="ECO:0000313" key="6">
    <source>
        <dbReference type="Proteomes" id="UP001319827"/>
    </source>
</evidence>
<dbReference type="PANTHER" id="PTHR30600">
    <property type="entry name" value="CYTOCHROME C PEROXIDASE-RELATED"/>
    <property type="match status" value="1"/>
</dbReference>
<dbReference type="InterPro" id="IPR036909">
    <property type="entry name" value="Cyt_c-like_dom_sf"/>
</dbReference>
<accession>A0ABM8HYV2</accession>
<sequence>MIKGTIPRLSATIAGALGLVLAGGLLAVAAAQTANPISLGDVAVPEPVNLGRFVADKNAAIRLGKALFWDMQLGSDGQTACATCHFHAGTDSRARNTLSAGSNGTFDGGARPNSELTAGDFPMVRFADDGDRTSARTVRDDRTGAQGVNKTRFLRVIPGRAEEPGRTQRDATFHRNGRNVRQTTERNAPSMINAVFNFTNFLDGRANHYFNGVNPFGIMDTEARVLIDTGNGLTDLNLTGDLANNPFALDNASLASQAVGPPLSDVEMSWIGRSWPEIGRKMLSLRPLAQQEVHPGDSRLGALRDASGKGLATSYGDMIRSAFLPEFWQSAARIDGYSQMEMNFSLFFGLAVQLYEATLISDQTPFDRFLEGDATALSESALLGLNIFQSGGAGCTNCHIGPELTGASVSLARAAGEAGLIELMGMGNGENANYDIGFYNIGVTPTADDLGRGGTGPFTMANGQPMPLSFTGQHFAGAANLGFIPIAQPGCVTNFLADPPTICPPTVDSVTRQAVNGAFKTPGLRNVELTGPYMHDGGMTTLMQVVDFYTRGGNFHEENLDNLDPFIDTIGQLQGNEARQRNLVDFLLALTDERVRWEQAPFDHPQLFVADGHEERIAGNPKRSRVLVDRLREIPAVGAQGRQAAGLPPLGPVLAPEGMSSQQFHYQP</sequence>
<feature type="domain" description="Di-haem cytochrome c peroxidase" evidence="4">
    <location>
        <begin position="180"/>
        <end position="374"/>
    </location>
</feature>
<evidence type="ECO:0000256" key="3">
    <source>
        <dbReference type="ARBA" id="ARBA00023002"/>
    </source>
</evidence>
<proteinExistence type="predicted"/>
<evidence type="ECO:0000313" key="5">
    <source>
        <dbReference type="EMBL" id="BCR05895.1"/>
    </source>
</evidence>
<keyword evidence="3" id="KW-0560">Oxidoreductase</keyword>
<evidence type="ECO:0000256" key="2">
    <source>
        <dbReference type="ARBA" id="ARBA00022729"/>
    </source>
</evidence>
<reference evidence="5 6" key="1">
    <citation type="journal article" date="2016" name="C (Basel)">
        <title>Selective Growth of and Electricity Production by Marine Exoelectrogenic Bacteria in Self-Aggregated Hydrogel of Microbially Reduced Graphene Oxide.</title>
        <authorList>
            <person name="Yoshida N."/>
            <person name="Goto Y."/>
            <person name="Miyata Y."/>
        </authorList>
    </citation>
    <scope>NUCLEOTIDE SEQUENCE [LARGE SCALE GENOMIC DNA]</scope>
    <source>
        <strain evidence="5 6">NIT-T3</strain>
    </source>
</reference>
<feature type="domain" description="Di-haem cytochrome c peroxidase" evidence="4">
    <location>
        <begin position="59"/>
        <end position="105"/>
    </location>
</feature>
<comment type="subcellular location">
    <subcellularLocation>
        <location evidence="1">Cell envelope</location>
    </subcellularLocation>
</comment>
<dbReference type="RefSeq" id="WP_221249289.1">
    <property type="nucleotide sequence ID" value="NZ_AP024355.1"/>
</dbReference>
<keyword evidence="6" id="KW-1185">Reference proteome</keyword>
<gene>
    <name evidence="5" type="ORF">DESUT3_29640</name>
</gene>
<name>A0ABM8HYV2_9BACT</name>
<evidence type="ECO:0000259" key="4">
    <source>
        <dbReference type="Pfam" id="PF03150"/>
    </source>
</evidence>
<dbReference type="InterPro" id="IPR004852">
    <property type="entry name" value="Di-haem_cyt_c_peroxidsae"/>
</dbReference>
<dbReference type="Proteomes" id="UP001319827">
    <property type="component" value="Chromosome"/>
</dbReference>
<dbReference type="Pfam" id="PF03150">
    <property type="entry name" value="CCP_MauG"/>
    <property type="match status" value="2"/>
</dbReference>
<dbReference type="SUPFAM" id="SSF46626">
    <property type="entry name" value="Cytochrome c"/>
    <property type="match status" value="2"/>
</dbReference>
<keyword evidence="2" id="KW-0732">Signal</keyword>
<protein>
    <recommendedName>
        <fullName evidence="4">Di-haem cytochrome c peroxidase domain-containing protein</fullName>
    </recommendedName>
</protein>
<dbReference type="EMBL" id="AP024355">
    <property type="protein sequence ID" value="BCR05895.1"/>
    <property type="molecule type" value="Genomic_DNA"/>
</dbReference>
<evidence type="ECO:0000256" key="1">
    <source>
        <dbReference type="ARBA" id="ARBA00004196"/>
    </source>
</evidence>
<dbReference type="PANTHER" id="PTHR30600:SF10">
    <property type="entry name" value="BLL6722 PROTEIN"/>
    <property type="match status" value="1"/>
</dbReference>
<dbReference type="Gene3D" id="1.10.760.10">
    <property type="entry name" value="Cytochrome c-like domain"/>
    <property type="match status" value="3"/>
</dbReference>